<gene>
    <name evidence="2" type="ORF">Tci_142585</name>
</gene>
<feature type="compositionally biased region" description="Polar residues" evidence="1">
    <location>
        <begin position="165"/>
        <end position="189"/>
    </location>
</feature>
<organism evidence="2">
    <name type="scientific">Tanacetum cinerariifolium</name>
    <name type="common">Dalmatian daisy</name>
    <name type="synonym">Chrysanthemum cinerariifolium</name>
    <dbReference type="NCBI Taxonomy" id="118510"/>
    <lineage>
        <taxon>Eukaryota</taxon>
        <taxon>Viridiplantae</taxon>
        <taxon>Streptophyta</taxon>
        <taxon>Embryophyta</taxon>
        <taxon>Tracheophyta</taxon>
        <taxon>Spermatophyta</taxon>
        <taxon>Magnoliopsida</taxon>
        <taxon>eudicotyledons</taxon>
        <taxon>Gunneridae</taxon>
        <taxon>Pentapetalae</taxon>
        <taxon>asterids</taxon>
        <taxon>campanulids</taxon>
        <taxon>Asterales</taxon>
        <taxon>Asteraceae</taxon>
        <taxon>Asteroideae</taxon>
        <taxon>Anthemideae</taxon>
        <taxon>Anthemidinae</taxon>
        <taxon>Tanacetum</taxon>
    </lineage>
</organism>
<feature type="region of interest" description="Disordered" evidence="1">
    <location>
        <begin position="1"/>
        <end position="25"/>
    </location>
</feature>
<evidence type="ECO:0000256" key="1">
    <source>
        <dbReference type="SAM" id="MobiDB-lite"/>
    </source>
</evidence>
<dbReference type="EMBL" id="BKCJ010031667">
    <property type="protein sequence ID" value="GEV70608.1"/>
    <property type="molecule type" value="Genomic_DNA"/>
</dbReference>
<protein>
    <submittedName>
        <fullName evidence="2">Uncharacterized protein</fullName>
    </submittedName>
</protein>
<feature type="region of interest" description="Disordered" evidence="1">
    <location>
        <begin position="165"/>
        <end position="206"/>
    </location>
</feature>
<evidence type="ECO:0000313" key="2">
    <source>
        <dbReference type="EMBL" id="GEV70608.1"/>
    </source>
</evidence>
<proteinExistence type="predicted"/>
<sequence length="376" mass="42228">MVTWGCGCSGDTGDGGGDDNDDIDGGASEVDVAGVVAVYRWNRYALSFNADQFWSTAVAKTINREEQIHARVDGKKVIISEASIRRDIYFGDEEGVDCLPNSTIFEQLTSMGSVTSQNGLLNHERKYISPSHTKKIFGNTKRIGKGFSGRITSLFQTMVVQSQLGEGSEVPTNPYHTSTILQKTSSQPQKTHKPRKPTRKVTQVPQPSDLMEHVADEAVHKELGDKLVRAATTASSLEVEQDSEKRRKIFAAKRAEDKRNKPPTQAQQRKIICTYLKNMEGNKLKDLKNKSFDYIQKMYDRAFKRVNKFVDFRAELVEGSSKREGEELIQESTKKQKVEDDKKIAKLKQLMEIIPDEEEVAIDVIPLAVKSQRIVD</sequence>
<comment type="caution">
    <text evidence="2">The sequence shown here is derived from an EMBL/GenBank/DDBJ whole genome shotgun (WGS) entry which is preliminary data.</text>
</comment>
<feature type="compositionally biased region" description="Basic residues" evidence="1">
    <location>
        <begin position="190"/>
        <end position="199"/>
    </location>
</feature>
<reference evidence="2" key="1">
    <citation type="journal article" date="2019" name="Sci. Rep.">
        <title>Draft genome of Tanacetum cinerariifolium, the natural source of mosquito coil.</title>
        <authorList>
            <person name="Yamashiro T."/>
            <person name="Shiraishi A."/>
            <person name="Satake H."/>
            <person name="Nakayama K."/>
        </authorList>
    </citation>
    <scope>NUCLEOTIDE SEQUENCE</scope>
</reference>
<name>A0A699GPN1_TANCI</name>
<dbReference type="AlphaFoldDB" id="A0A699GPN1"/>
<accession>A0A699GPN1</accession>